<evidence type="ECO:0000256" key="2">
    <source>
        <dbReference type="SAM" id="SignalP"/>
    </source>
</evidence>
<feature type="chain" id="PRO_5018054985" description="Lipoprotein" evidence="2">
    <location>
        <begin position="23"/>
        <end position="265"/>
    </location>
</feature>
<reference evidence="3 4" key="1">
    <citation type="submission" date="2018-11" db="EMBL/GenBank/DDBJ databases">
        <title>Gordonia insulae sp. nov., isolated from an island soil.</title>
        <authorList>
            <person name="Kim Y.S."/>
            <person name="Kim S.B."/>
        </authorList>
    </citation>
    <scope>NUCLEOTIDE SEQUENCE [LARGE SCALE GENOMIC DNA]</scope>
    <source>
        <strain evidence="3 4">MMS17-SY073</strain>
    </source>
</reference>
<dbReference type="AlphaFoldDB" id="A0A3G8JJ90"/>
<dbReference type="Proteomes" id="UP000271469">
    <property type="component" value="Chromosome"/>
</dbReference>
<dbReference type="PROSITE" id="PS51257">
    <property type="entry name" value="PROKAR_LIPOPROTEIN"/>
    <property type="match status" value="1"/>
</dbReference>
<proteinExistence type="predicted"/>
<evidence type="ECO:0000313" key="4">
    <source>
        <dbReference type="Proteomes" id="UP000271469"/>
    </source>
</evidence>
<evidence type="ECO:0000313" key="3">
    <source>
        <dbReference type="EMBL" id="AZG45151.1"/>
    </source>
</evidence>
<feature type="region of interest" description="Disordered" evidence="1">
    <location>
        <begin position="209"/>
        <end position="251"/>
    </location>
</feature>
<keyword evidence="2" id="KW-0732">Signal</keyword>
<dbReference type="EMBL" id="CP033972">
    <property type="protein sequence ID" value="AZG45151.1"/>
    <property type="molecule type" value="Genomic_DNA"/>
</dbReference>
<feature type="compositionally biased region" description="Acidic residues" evidence="1">
    <location>
        <begin position="217"/>
        <end position="227"/>
    </location>
</feature>
<evidence type="ECO:0008006" key="5">
    <source>
        <dbReference type="Google" id="ProtNLM"/>
    </source>
</evidence>
<organism evidence="3 4">
    <name type="scientific">Gordonia insulae</name>
    <dbReference type="NCBI Taxonomy" id="2420509"/>
    <lineage>
        <taxon>Bacteria</taxon>
        <taxon>Bacillati</taxon>
        <taxon>Actinomycetota</taxon>
        <taxon>Actinomycetes</taxon>
        <taxon>Mycobacteriales</taxon>
        <taxon>Gordoniaceae</taxon>
        <taxon>Gordonia</taxon>
    </lineage>
</organism>
<protein>
    <recommendedName>
        <fullName evidence="5">Lipoprotein</fullName>
    </recommendedName>
</protein>
<dbReference type="OrthoDB" id="4578175at2"/>
<evidence type="ECO:0000256" key="1">
    <source>
        <dbReference type="SAM" id="MobiDB-lite"/>
    </source>
</evidence>
<feature type="signal peptide" evidence="2">
    <location>
        <begin position="1"/>
        <end position="22"/>
    </location>
</feature>
<sequence>MPRSPRRAVRSAAALLTVTFLAACGSTETPTAPTSSTEAAAPTASARLAAAECRDEPAKGRIDRTAHDLAFRSGDFRVAIGSSMTTARDTPGGVPTSATPDDQDLACYGFTKWGNPNPEVPPDTLLFTFKGPGTDGAQVEFLVGELTGGVLPPIGSARPTVGPLTKPITATIGVSVAGTYYQSTSCVLKISSMATARASATFTCPTATRADANPFAPDDDVSYDVDESATTQSAPSGARRGQAPTSAALNPPATVTLTGWFQIEP</sequence>
<accession>A0A3G8JJ90</accession>
<gene>
    <name evidence="3" type="ORF">D7316_01745</name>
</gene>
<name>A0A3G8JJ90_9ACTN</name>
<dbReference type="KEGG" id="gom:D7316_01745"/>
<dbReference type="RefSeq" id="WP_124707914.1">
    <property type="nucleotide sequence ID" value="NZ_CP033972.1"/>
</dbReference>
<keyword evidence="4" id="KW-1185">Reference proteome</keyword>